<dbReference type="EMBL" id="SRLO01000719">
    <property type="protein sequence ID" value="TNN47941.1"/>
    <property type="molecule type" value="Genomic_DNA"/>
</dbReference>
<dbReference type="AlphaFoldDB" id="A0A4Z2G3P2"/>
<evidence type="ECO:0000313" key="1">
    <source>
        <dbReference type="EMBL" id="TNN47941.1"/>
    </source>
</evidence>
<dbReference type="Proteomes" id="UP000314294">
    <property type="component" value="Unassembled WGS sequence"/>
</dbReference>
<sequence>MENTENTENKENKLADRENLITPHKPWLQVELDVGVVGCSAPHWLVDVHAAEAADRHPGSGMSKTLKLVSVPVARI</sequence>
<name>A0A4Z2G3P2_9TELE</name>
<reference evidence="1 2" key="1">
    <citation type="submission" date="2019-03" db="EMBL/GenBank/DDBJ databases">
        <title>First draft genome of Liparis tanakae, snailfish: a comprehensive survey of snailfish specific genes.</title>
        <authorList>
            <person name="Kim W."/>
            <person name="Song I."/>
            <person name="Jeong J.-H."/>
            <person name="Kim D."/>
            <person name="Kim S."/>
            <person name="Ryu S."/>
            <person name="Song J.Y."/>
            <person name="Lee S.K."/>
        </authorList>
    </citation>
    <scope>NUCLEOTIDE SEQUENCE [LARGE SCALE GENOMIC DNA]</scope>
    <source>
        <tissue evidence="1">Muscle</tissue>
    </source>
</reference>
<gene>
    <name evidence="1" type="ORF">EYF80_041884</name>
</gene>
<protein>
    <submittedName>
        <fullName evidence="1">Uncharacterized protein</fullName>
    </submittedName>
</protein>
<proteinExistence type="predicted"/>
<evidence type="ECO:0000313" key="2">
    <source>
        <dbReference type="Proteomes" id="UP000314294"/>
    </source>
</evidence>
<keyword evidence="2" id="KW-1185">Reference proteome</keyword>
<comment type="caution">
    <text evidence="1">The sequence shown here is derived from an EMBL/GenBank/DDBJ whole genome shotgun (WGS) entry which is preliminary data.</text>
</comment>
<organism evidence="1 2">
    <name type="scientific">Liparis tanakae</name>
    <name type="common">Tanaka's snailfish</name>
    <dbReference type="NCBI Taxonomy" id="230148"/>
    <lineage>
        <taxon>Eukaryota</taxon>
        <taxon>Metazoa</taxon>
        <taxon>Chordata</taxon>
        <taxon>Craniata</taxon>
        <taxon>Vertebrata</taxon>
        <taxon>Euteleostomi</taxon>
        <taxon>Actinopterygii</taxon>
        <taxon>Neopterygii</taxon>
        <taxon>Teleostei</taxon>
        <taxon>Neoteleostei</taxon>
        <taxon>Acanthomorphata</taxon>
        <taxon>Eupercaria</taxon>
        <taxon>Perciformes</taxon>
        <taxon>Cottioidei</taxon>
        <taxon>Cottales</taxon>
        <taxon>Liparidae</taxon>
        <taxon>Liparis</taxon>
    </lineage>
</organism>
<accession>A0A4Z2G3P2</accession>